<dbReference type="Pfam" id="PF03793">
    <property type="entry name" value="PASTA"/>
    <property type="match status" value="1"/>
</dbReference>
<feature type="compositionally biased region" description="Low complexity" evidence="1">
    <location>
        <begin position="321"/>
        <end position="345"/>
    </location>
</feature>
<dbReference type="CDD" id="cd06577">
    <property type="entry name" value="PASTA_pknB"/>
    <property type="match status" value="1"/>
</dbReference>
<reference evidence="3 4" key="1">
    <citation type="journal article" date="2010" name="Stand. Genomic Sci.">
        <title>Complete genome sequence of Haliangium ochraceum type strain (SMP-2).</title>
        <authorList>
            <consortium name="US DOE Joint Genome Institute (JGI-PGF)"/>
            <person name="Ivanova N."/>
            <person name="Daum C."/>
            <person name="Lang E."/>
            <person name="Abt B."/>
            <person name="Kopitz M."/>
            <person name="Saunders E."/>
            <person name="Lapidus A."/>
            <person name="Lucas S."/>
            <person name="Glavina Del Rio T."/>
            <person name="Nolan M."/>
            <person name="Tice H."/>
            <person name="Copeland A."/>
            <person name="Cheng J.F."/>
            <person name="Chen F."/>
            <person name="Bruce D."/>
            <person name="Goodwin L."/>
            <person name="Pitluck S."/>
            <person name="Mavromatis K."/>
            <person name="Pati A."/>
            <person name="Mikhailova N."/>
            <person name="Chen A."/>
            <person name="Palaniappan K."/>
            <person name="Land M."/>
            <person name="Hauser L."/>
            <person name="Chang Y.J."/>
            <person name="Jeffries C.D."/>
            <person name="Detter J.C."/>
            <person name="Brettin T."/>
            <person name="Rohde M."/>
            <person name="Goker M."/>
            <person name="Bristow J."/>
            <person name="Markowitz V."/>
            <person name="Eisen J.A."/>
            <person name="Hugenholtz P."/>
            <person name="Kyrpides N.C."/>
            <person name="Klenk H.P."/>
        </authorList>
    </citation>
    <scope>NUCLEOTIDE SEQUENCE [LARGE SCALE GENOMIC DNA]</scope>
    <source>
        <strain evidence="4">DSM 14365 / CIP 107738 / JCM 11303 / AJ 13395 / SMP-2</strain>
    </source>
</reference>
<gene>
    <name evidence="3" type="ordered locus">Hoch_3609</name>
</gene>
<dbReference type="Pfam" id="PF09684">
    <property type="entry name" value="Tail_P2_I"/>
    <property type="match status" value="1"/>
</dbReference>
<dbReference type="eggNOG" id="COG2815">
    <property type="taxonomic scope" value="Bacteria"/>
</dbReference>
<dbReference type="STRING" id="502025.Hoch_3609"/>
<protein>
    <submittedName>
        <fullName evidence="3">Phage tail protein</fullName>
    </submittedName>
</protein>
<dbReference type="Proteomes" id="UP000001880">
    <property type="component" value="Chromosome"/>
</dbReference>
<dbReference type="AlphaFoldDB" id="D0LX69"/>
<accession>D0LX69</accession>
<evidence type="ECO:0000313" key="3">
    <source>
        <dbReference type="EMBL" id="ACY16111.1"/>
    </source>
</evidence>
<evidence type="ECO:0000313" key="4">
    <source>
        <dbReference type="Proteomes" id="UP000001880"/>
    </source>
</evidence>
<dbReference type="InterPro" id="IPR006521">
    <property type="entry name" value="Tail_protein_I"/>
</dbReference>
<keyword evidence="4" id="KW-1185">Reference proteome</keyword>
<dbReference type="PROSITE" id="PS51178">
    <property type="entry name" value="PASTA"/>
    <property type="match status" value="1"/>
</dbReference>
<organism evidence="3 4">
    <name type="scientific">Haliangium ochraceum (strain DSM 14365 / JCM 11303 / SMP-2)</name>
    <dbReference type="NCBI Taxonomy" id="502025"/>
    <lineage>
        <taxon>Bacteria</taxon>
        <taxon>Pseudomonadati</taxon>
        <taxon>Myxococcota</taxon>
        <taxon>Polyangia</taxon>
        <taxon>Haliangiales</taxon>
        <taxon>Kofleriaceae</taxon>
        <taxon>Haliangium</taxon>
    </lineage>
</organism>
<dbReference type="HOGENOM" id="CLU_610801_0_0_7"/>
<dbReference type="InterPro" id="IPR011748">
    <property type="entry name" value="Unchr_phage_tail-like"/>
</dbReference>
<proteinExistence type="predicted"/>
<feature type="compositionally biased region" description="Low complexity" evidence="1">
    <location>
        <begin position="412"/>
        <end position="448"/>
    </location>
</feature>
<sequence>MNVVADLHNRQVVRVPDVAGMPLKKARIVVEDAGLALDAVLFQESYEERDVVLDQQPARGQMIYEGSPVTLWVARRGYMEHLPAIYRRSDAVGRNVVRDICFLFEHMFASVDEILDEGHRYYDPHECPPEFLDWLASWTAMVLDMDWAEEKKRAILKRGVDLYRIRGTKRGLTLFLRLFTGHEPDIGENEWPFKGFRVGEEARVGLDTVVLPPVDRAHCFVVNMPIRFTDVTPEMVIRIHRIIQMEKPAHTHYYLRFSSDVGDVELREFFSIGLRSGIGIGAEVVKELAPEELAALEAEALDEAARQAVADADAEAAAAASEAAIEAQAEAEQGGGAAAETTDTSADGDAEFAADAGSGGPAASPERADAVEASEAAERAVAAETPAAPDIGAENASAELAEMAEDAGGDSSGAASAATSSETGTGTASEPAEGSESSESPSNSGDEK</sequence>
<dbReference type="SMART" id="SM00740">
    <property type="entry name" value="PASTA"/>
    <property type="match status" value="1"/>
</dbReference>
<feature type="compositionally biased region" description="Low complexity" evidence="1">
    <location>
        <begin position="353"/>
        <end position="390"/>
    </location>
</feature>
<dbReference type="InterPro" id="IPR005543">
    <property type="entry name" value="PASTA_dom"/>
</dbReference>
<feature type="domain" description="PASTA" evidence="2">
    <location>
        <begin position="9"/>
        <end position="75"/>
    </location>
</feature>
<dbReference type="NCBIfam" id="TIGR02242">
    <property type="entry name" value="tail_TIGR02242"/>
    <property type="match status" value="1"/>
</dbReference>
<dbReference type="KEGG" id="hoh:Hoch_3609"/>
<name>D0LX69_HALO1</name>
<feature type="region of interest" description="Disordered" evidence="1">
    <location>
        <begin position="321"/>
        <end position="448"/>
    </location>
</feature>
<dbReference type="eggNOG" id="COG4385">
    <property type="taxonomic scope" value="Bacteria"/>
</dbReference>
<evidence type="ECO:0000259" key="2">
    <source>
        <dbReference type="PROSITE" id="PS51178"/>
    </source>
</evidence>
<dbReference type="EMBL" id="CP001804">
    <property type="protein sequence ID" value="ACY16111.1"/>
    <property type="molecule type" value="Genomic_DNA"/>
</dbReference>
<dbReference type="Gene3D" id="3.30.10.20">
    <property type="match status" value="1"/>
</dbReference>
<evidence type="ECO:0000256" key="1">
    <source>
        <dbReference type="SAM" id="MobiDB-lite"/>
    </source>
</evidence>